<comment type="subcellular location">
    <subcellularLocation>
        <location evidence="1 5">Cytoplasm</location>
    </subcellularLocation>
</comment>
<evidence type="ECO:0000259" key="7">
    <source>
        <dbReference type="SMART" id="SM00988"/>
    </source>
</evidence>
<evidence type="ECO:0000256" key="1">
    <source>
        <dbReference type="ARBA" id="ARBA00004496"/>
    </source>
</evidence>
<feature type="region of interest" description="Disordered" evidence="6">
    <location>
        <begin position="137"/>
        <end position="158"/>
    </location>
</feature>
<accession>A0A1D7U1L7</accession>
<dbReference type="KEGG" id="bvv:BHK69_13030"/>
<feature type="region of interest" description="Disordered" evidence="6">
    <location>
        <begin position="170"/>
        <end position="225"/>
    </location>
</feature>
<dbReference type="CDD" id="cd00571">
    <property type="entry name" value="UreE"/>
    <property type="match status" value="1"/>
</dbReference>
<keyword evidence="2 5" id="KW-0963">Cytoplasm</keyword>
<dbReference type="Pfam" id="PF02814">
    <property type="entry name" value="UreE_N"/>
    <property type="match status" value="1"/>
</dbReference>
<dbReference type="GO" id="GO:0005737">
    <property type="term" value="C:cytoplasm"/>
    <property type="evidence" value="ECO:0007669"/>
    <property type="project" value="UniProtKB-SubCell"/>
</dbReference>
<comment type="similarity">
    <text evidence="5">Belongs to the UreE family.</text>
</comment>
<dbReference type="GO" id="GO:0016151">
    <property type="term" value="F:nickel cation binding"/>
    <property type="evidence" value="ECO:0007669"/>
    <property type="project" value="UniProtKB-UniRule"/>
</dbReference>
<dbReference type="SMART" id="SM00988">
    <property type="entry name" value="UreE_N"/>
    <property type="match status" value="1"/>
</dbReference>
<dbReference type="EMBL" id="CP017147">
    <property type="protein sequence ID" value="AOO81265.1"/>
    <property type="molecule type" value="Genomic_DNA"/>
</dbReference>
<proteinExistence type="inferred from homology"/>
<dbReference type="Gene3D" id="2.60.260.20">
    <property type="entry name" value="Urease metallochaperone UreE, N-terminal domain"/>
    <property type="match status" value="1"/>
</dbReference>
<sequence>MLRATSVVRKAAVKADKIVETLTLDHEDRNRRRLALKGDGGLDILLDLDKPTALGDGDAVRLEDGRLVVIKAAAQSLLEIRAENPLRLMRLAWHIGNRHTPAEISGDAIYIENDHVLAEMIRGQGCAMNAVTRPFQPERGAYDHGHDHHDHGDDHGHAHAADACGCGHDHHAGHDHAHHDHEHHDHAHHDHGHDHAGHDHKAHDHKAHDHKAHDNKAHDHAAHAHGDDCGCGHDHGHKHGAEHGHKGHSHDH</sequence>
<keyword evidence="4 5" id="KW-0143">Chaperone</keyword>
<protein>
    <recommendedName>
        <fullName evidence="5">Urease accessory protein UreE</fullName>
    </recommendedName>
</protein>
<keyword evidence="3 5" id="KW-0533">Nickel</keyword>
<dbReference type="GO" id="GO:0006457">
    <property type="term" value="P:protein folding"/>
    <property type="evidence" value="ECO:0007669"/>
    <property type="project" value="InterPro"/>
</dbReference>
<organism evidence="8 9">
    <name type="scientific">Bosea vaviloviae</name>
    <dbReference type="NCBI Taxonomy" id="1526658"/>
    <lineage>
        <taxon>Bacteria</taxon>
        <taxon>Pseudomonadati</taxon>
        <taxon>Pseudomonadota</taxon>
        <taxon>Alphaproteobacteria</taxon>
        <taxon>Hyphomicrobiales</taxon>
        <taxon>Boseaceae</taxon>
        <taxon>Bosea</taxon>
    </lineage>
</organism>
<dbReference type="InterPro" id="IPR012406">
    <property type="entry name" value="UreE"/>
</dbReference>
<evidence type="ECO:0000256" key="6">
    <source>
        <dbReference type="SAM" id="MobiDB-lite"/>
    </source>
</evidence>
<comment type="function">
    <text evidence="5">Involved in urease metallocenter assembly. Binds nickel. Probably functions as a nickel donor during metallocenter assembly.</text>
</comment>
<name>A0A1D7U1L7_9HYPH</name>
<evidence type="ECO:0000256" key="2">
    <source>
        <dbReference type="ARBA" id="ARBA00022490"/>
    </source>
</evidence>
<dbReference type="STRING" id="1526658.BHK69_13030"/>
<dbReference type="OrthoDB" id="9802215at2"/>
<dbReference type="GO" id="GO:0051082">
    <property type="term" value="F:unfolded protein binding"/>
    <property type="evidence" value="ECO:0007669"/>
    <property type="project" value="UniProtKB-UniRule"/>
</dbReference>
<feature type="domain" description="UreE urease accessory N-terminal" evidence="7">
    <location>
        <begin position="3"/>
        <end position="68"/>
    </location>
</feature>
<dbReference type="InterPro" id="IPR004029">
    <property type="entry name" value="UreE_N"/>
</dbReference>
<evidence type="ECO:0000256" key="5">
    <source>
        <dbReference type="HAMAP-Rule" id="MF_00822"/>
    </source>
</evidence>
<keyword evidence="9" id="KW-1185">Reference proteome</keyword>
<reference evidence="8 9" key="1">
    <citation type="journal article" date="2015" name="Antonie Van Leeuwenhoek">
        <title>Bosea vaviloviae sp. nov., a new species of slow-growing rhizobia isolated from nodules of the relict species Vavilovia formosa (Stev.) Fed.</title>
        <authorList>
            <person name="Safronova V.I."/>
            <person name="Kuznetsova I.G."/>
            <person name="Sazanova A.L."/>
            <person name="Kimeklis A.K."/>
            <person name="Belimov A.A."/>
            <person name="Andronov E.E."/>
            <person name="Pinaev A.G."/>
            <person name="Chizhevskaya E.P."/>
            <person name="Pukhaev A.R."/>
            <person name="Popov K.P."/>
            <person name="Willems A."/>
            <person name="Tikhonovich I.A."/>
        </authorList>
    </citation>
    <scope>NUCLEOTIDE SEQUENCE [LARGE SCALE GENOMIC DNA]</scope>
    <source>
        <strain evidence="8 9">Vaf18</strain>
    </source>
</reference>
<evidence type="ECO:0000256" key="3">
    <source>
        <dbReference type="ARBA" id="ARBA00022596"/>
    </source>
</evidence>
<dbReference type="SUPFAM" id="SSF69737">
    <property type="entry name" value="Urease metallochaperone UreE, C-terminal domain"/>
    <property type="match status" value="1"/>
</dbReference>
<dbReference type="SUPFAM" id="SSF69287">
    <property type="entry name" value="Urease metallochaperone UreE, N-terminal domain"/>
    <property type="match status" value="1"/>
</dbReference>
<feature type="compositionally biased region" description="Basic and acidic residues" evidence="6">
    <location>
        <begin position="170"/>
        <end position="202"/>
    </location>
</feature>
<dbReference type="Pfam" id="PF05194">
    <property type="entry name" value="UreE_C"/>
    <property type="match status" value="1"/>
</dbReference>
<evidence type="ECO:0000313" key="8">
    <source>
        <dbReference type="EMBL" id="AOO81265.1"/>
    </source>
</evidence>
<dbReference type="Proteomes" id="UP000094969">
    <property type="component" value="Chromosome"/>
</dbReference>
<dbReference type="InterPro" id="IPR036118">
    <property type="entry name" value="UreE_N_sf"/>
</dbReference>
<dbReference type="Gene3D" id="3.30.70.790">
    <property type="entry name" value="UreE, C-terminal domain"/>
    <property type="match status" value="1"/>
</dbReference>
<gene>
    <name evidence="5" type="primary">ureE</name>
    <name evidence="8" type="ORF">BHK69_13030</name>
</gene>
<dbReference type="AlphaFoldDB" id="A0A1D7U1L7"/>
<feature type="compositionally biased region" description="Basic and acidic residues" evidence="6">
    <location>
        <begin position="211"/>
        <end position="225"/>
    </location>
</feature>
<feature type="compositionally biased region" description="Basic and acidic residues" evidence="6">
    <location>
        <begin position="140"/>
        <end position="158"/>
    </location>
</feature>
<dbReference type="RefSeq" id="WP_069690479.1">
    <property type="nucleotide sequence ID" value="NZ_CP017147.1"/>
</dbReference>
<evidence type="ECO:0000313" key="9">
    <source>
        <dbReference type="Proteomes" id="UP000094969"/>
    </source>
</evidence>
<dbReference type="InterPro" id="IPR007864">
    <property type="entry name" value="UreE_C_dom"/>
</dbReference>
<evidence type="ECO:0000256" key="4">
    <source>
        <dbReference type="ARBA" id="ARBA00023186"/>
    </source>
</evidence>
<dbReference type="HAMAP" id="MF_00822">
    <property type="entry name" value="UreE"/>
    <property type="match status" value="1"/>
</dbReference>